<sequence>MGLPSFTEKMYDILFQARSHETFHFPEGLNNISSNVRLEEGQHSRQEKVLELHGIFAAVKQDDMLSSPIRTDDLTLQNLVHLRGLCT</sequence>
<evidence type="ECO:0000313" key="1">
    <source>
        <dbReference type="EMBL" id="THC87607.1"/>
    </source>
</evidence>
<dbReference type="Proteomes" id="UP000308092">
    <property type="component" value="Unassembled WGS sequence"/>
</dbReference>
<protein>
    <submittedName>
        <fullName evidence="1">Uncharacterized protein</fullName>
    </submittedName>
</protein>
<keyword evidence="2" id="KW-1185">Reference proteome</keyword>
<proteinExistence type="predicted"/>
<dbReference type="VEuPathDB" id="FungiDB:EYZ11_012944"/>
<comment type="caution">
    <text evidence="1">The sequence shown here is derived from an EMBL/GenBank/DDBJ whole genome shotgun (WGS) entry which is preliminary data.</text>
</comment>
<dbReference type="AlphaFoldDB" id="A0A4S3J119"/>
<dbReference type="EMBL" id="SOSA01001114">
    <property type="protein sequence ID" value="THC87607.1"/>
    <property type="molecule type" value="Genomic_DNA"/>
</dbReference>
<organism evidence="1 2">
    <name type="scientific">Aspergillus tanneri</name>
    <dbReference type="NCBI Taxonomy" id="1220188"/>
    <lineage>
        <taxon>Eukaryota</taxon>
        <taxon>Fungi</taxon>
        <taxon>Dikarya</taxon>
        <taxon>Ascomycota</taxon>
        <taxon>Pezizomycotina</taxon>
        <taxon>Eurotiomycetes</taxon>
        <taxon>Eurotiomycetidae</taxon>
        <taxon>Eurotiales</taxon>
        <taxon>Aspergillaceae</taxon>
        <taxon>Aspergillus</taxon>
        <taxon>Aspergillus subgen. Circumdati</taxon>
    </lineage>
</organism>
<gene>
    <name evidence="1" type="ORF">EYZ11_012944</name>
</gene>
<reference evidence="1 2" key="1">
    <citation type="submission" date="2019-03" db="EMBL/GenBank/DDBJ databases">
        <title>The genome sequence of a newly discovered highly antifungal drug resistant Aspergillus species, Aspergillus tanneri NIH 1004.</title>
        <authorList>
            <person name="Mounaud S."/>
            <person name="Singh I."/>
            <person name="Joardar V."/>
            <person name="Pakala S."/>
            <person name="Pakala S."/>
            <person name="Venepally P."/>
            <person name="Hoover J."/>
            <person name="Nierman W."/>
            <person name="Chung J."/>
            <person name="Losada L."/>
        </authorList>
    </citation>
    <scope>NUCLEOTIDE SEQUENCE [LARGE SCALE GENOMIC DNA]</scope>
    <source>
        <strain evidence="1 2">NIH1004</strain>
    </source>
</reference>
<accession>A0A4S3J119</accession>
<name>A0A4S3J119_9EURO</name>
<evidence type="ECO:0000313" key="2">
    <source>
        <dbReference type="Proteomes" id="UP000308092"/>
    </source>
</evidence>